<dbReference type="SUPFAM" id="SSF52540">
    <property type="entry name" value="P-loop containing nucleoside triphosphate hydrolases"/>
    <property type="match status" value="1"/>
</dbReference>
<dbReference type="Gene3D" id="3.40.50.300">
    <property type="entry name" value="P-loop containing nucleotide triphosphate hydrolases"/>
    <property type="match status" value="1"/>
</dbReference>
<dbReference type="Pfam" id="PF00685">
    <property type="entry name" value="Sulfotransfer_1"/>
    <property type="match status" value="1"/>
</dbReference>
<dbReference type="Proteomes" id="UP001164746">
    <property type="component" value="Chromosome 4"/>
</dbReference>
<evidence type="ECO:0000313" key="3">
    <source>
        <dbReference type="Proteomes" id="UP001164746"/>
    </source>
</evidence>
<keyword evidence="3" id="KW-1185">Reference proteome</keyword>
<gene>
    <name evidence="2" type="ORF">MAR_009139</name>
</gene>
<organism evidence="2 3">
    <name type="scientific">Mya arenaria</name>
    <name type="common">Soft-shell clam</name>
    <dbReference type="NCBI Taxonomy" id="6604"/>
    <lineage>
        <taxon>Eukaryota</taxon>
        <taxon>Metazoa</taxon>
        <taxon>Spiralia</taxon>
        <taxon>Lophotrochozoa</taxon>
        <taxon>Mollusca</taxon>
        <taxon>Bivalvia</taxon>
        <taxon>Autobranchia</taxon>
        <taxon>Heteroconchia</taxon>
        <taxon>Euheterodonta</taxon>
        <taxon>Imparidentia</taxon>
        <taxon>Neoheterodontei</taxon>
        <taxon>Myida</taxon>
        <taxon>Myoidea</taxon>
        <taxon>Myidae</taxon>
        <taxon>Mya</taxon>
    </lineage>
</organism>
<sequence length="106" mass="12089">MAQKKIKTVLCLRNPKDTAVSYFNHMRGLKMYSYGNGQWKNWMRPYVQGKCETNCTGSRRVRALPCLPERVAGRHRDGTWVADPRDVLRGPETGEYGPFSALLGEL</sequence>
<name>A0ABY7E249_MYAAR</name>
<accession>A0ABY7E249</accession>
<reference evidence="2" key="1">
    <citation type="submission" date="2022-11" db="EMBL/GenBank/DDBJ databases">
        <title>Centuries of genome instability and evolution in soft-shell clam transmissible cancer (bioRxiv).</title>
        <authorList>
            <person name="Hart S.F.M."/>
            <person name="Yonemitsu M.A."/>
            <person name="Giersch R.M."/>
            <person name="Beal B.F."/>
            <person name="Arriagada G."/>
            <person name="Davis B.W."/>
            <person name="Ostrander E.A."/>
            <person name="Goff S.P."/>
            <person name="Metzger M.J."/>
        </authorList>
    </citation>
    <scope>NUCLEOTIDE SEQUENCE</scope>
    <source>
        <strain evidence="2">MELC-2E11</strain>
        <tissue evidence="2">Siphon/mantle</tissue>
    </source>
</reference>
<evidence type="ECO:0000259" key="1">
    <source>
        <dbReference type="Pfam" id="PF00685"/>
    </source>
</evidence>
<proteinExistence type="predicted"/>
<protein>
    <recommendedName>
        <fullName evidence="1">Sulfotransferase domain-containing protein</fullName>
    </recommendedName>
</protein>
<evidence type="ECO:0000313" key="2">
    <source>
        <dbReference type="EMBL" id="WAR02581.1"/>
    </source>
</evidence>
<dbReference type="InterPro" id="IPR027417">
    <property type="entry name" value="P-loop_NTPase"/>
</dbReference>
<feature type="domain" description="Sulfotransferase" evidence="1">
    <location>
        <begin position="3"/>
        <end position="50"/>
    </location>
</feature>
<dbReference type="EMBL" id="CP111015">
    <property type="protein sequence ID" value="WAR02581.1"/>
    <property type="molecule type" value="Genomic_DNA"/>
</dbReference>
<dbReference type="InterPro" id="IPR000863">
    <property type="entry name" value="Sulfotransferase_dom"/>
</dbReference>